<dbReference type="PANTHER" id="PTHR20870:SF0">
    <property type="entry name" value="BARDET-BIEDL SYNDROME 1 PROTEIN"/>
    <property type="match status" value="1"/>
</dbReference>
<dbReference type="GO" id="GO:1905515">
    <property type="term" value="P:non-motile cilium assembly"/>
    <property type="evidence" value="ECO:0007669"/>
    <property type="project" value="InterPro"/>
</dbReference>
<proteinExistence type="predicted"/>
<dbReference type="InterPro" id="IPR028784">
    <property type="entry name" value="BBS1"/>
</dbReference>
<dbReference type="AlphaFoldDB" id="A0A7R9D3D2"/>
<keyword evidence="2" id="KW-0472">Membrane</keyword>
<dbReference type="Pfam" id="PF23304">
    <property type="entry name" value="GAE_BBS1"/>
    <property type="match status" value="1"/>
</dbReference>
<evidence type="ECO:0000259" key="3">
    <source>
        <dbReference type="Pfam" id="PF14779"/>
    </source>
</evidence>
<protein>
    <recommendedName>
        <fullName evidence="6">Bardet-Biedl syndrome 1</fullName>
    </recommendedName>
</protein>
<evidence type="ECO:0000313" key="5">
    <source>
        <dbReference type="EMBL" id="CAD7407383.1"/>
    </source>
</evidence>
<dbReference type="Pfam" id="PF14779">
    <property type="entry name" value="BBS1"/>
    <property type="match status" value="2"/>
</dbReference>
<dbReference type="EMBL" id="OC320153">
    <property type="protein sequence ID" value="CAD7407383.1"/>
    <property type="molecule type" value="Genomic_DNA"/>
</dbReference>
<dbReference type="GO" id="GO:0005930">
    <property type="term" value="C:axoneme"/>
    <property type="evidence" value="ECO:0007669"/>
    <property type="project" value="TreeGrafter"/>
</dbReference>
<dbReference type="GO" id="GO:0005813">
    <property type="term" value="C:centrosome"/>
    <property type="evidence" value="ECO:0007669"/>
    <property type="project" value="TreeGrafter"/>
</dbReference>
<feature type="transmembrane region" description="Helical" evidence="2">
    <location>
        <begin position="555"/>
        <end position="579"/>
    </location>
</feature>
<dbReference type="GO" id="GO:0061512">
    <property type="term" value="P:protein localization to cilium"/>
    <property type="evidence" value="ECO:0007669"/>
    <property type="project" value="TreeGrafter"/>
</dbReference>
<name>A0A7R9D3D2_TIMCR</name>
<dbReference type="PANTHER" id="PTHR20870">
    <property type="entry name" value="BARDET-BIEDL SYNDROME 1 PROTEIN"/>
    <property type="match status" value="1"/>
</dbReference>
<feature type="transmembrane region" description="Helical" evidence="2">
    <location>
        <begin position="521"/>
        <end position="543"/>
    </location>
</feature>
<evidence type="ECO:0008006" key="6">
    <source>
        <dbReference type="Google" id="ProtNLM"/>
    </source>
</evidence>
<feature type="transmembrane region" description="Helical" evidence="2">
    <location>
        <begin position="591"/>
        <end position="612"/>
    </location>
</feature>
<evidence type="ECO:0000256" key="2">
    <source>
        <dbReference type="SAM" id="Phobius"/>
    </source>
</evidence>
<dbReference type="InterPro" id="IPR032728">
    <property type="entry name" value="BBS1_N"/>
</dbReference>
<sequence length="807" mass="87315">MILTKVECEMFFLDKNNCRGVVIDLYNITGWTSVAKIFELLSALQCAGEKVSFRGLNHQRWLDAFSEPHASIYTFGCCMALTDLNADGDYKLIIADLGTGATGIKLKVYKGTSLMTELTLLDVPTGIVTFHMDLNEPHVPAIGVASGPNIYIYKNLKPYFKFSLPSLDMNPLEHDLWLEASLVVTREGVVGLERFTKVRDKKLEVEVLYEMLQNVRQEVGFSNLTPRSQQLLLLERSKWQQFVSQHKDYPLKRQTVATCITTLKKCMSEDHAVSCLVVGTESGEIFMLDPEAFTILETMSLCGSGNDSSPLVPAQVAATGLYDVEYRVVTACRDGSVCLVRRGWKEAKVLAQLSAQVVDMIVQSDNASIVSYASAPDTPSANGTTLFPVPDSGLTNHPQKSSEEKGKKQWEVKLAAPVSTLTPLALPHVGTTLVCVALLGGAVHFYSGRQLCDVITASDTVSAMLFGRFGQEEHSLILVTVGEGLGLVIVGEGLGLVIVGEDLVLVTVGEGLVLVTAGEDLVLVIVGEGLVLVTGEGLGLVIVGEDLVLVTVGEGLVLVIVGEGLGLVIVGEGLVLVIVGEGLGLVIVGEGLGVVIVGEDLVLVTAGGALLVKILKRTAHFVPQSSGPGLVPVQHIKMIIPKKSKLFVEQTMREREDSSRMHQTFHQDLLRLRLSTARSCVKALQSCSNPISGSSDEPLKISAQVLGLGPTFQIHLTLQNMSDNNRPSKDLAIVFHCDDKLYHIEEPYIQVPLLVPGLLYNFKTQVEYVSDVDVSDQVRILVVRQNSTQPLLAAAINMPACDILDII</sequence>
<feature type="region of interest" description="Disordered" evidence="1">
    <location>
        <begin position="388"/>
        <end position="407"/>
    </location>
</feature>
<reference evidence="5" key="1">
    <citation type="submission" date="2020-11" db="EMBL/GenBank/DDBJ databases">
        <authorList>
            <person name="Tran Van P."/>
        </authorList>
    </citation>
    <scope>NUCLEOTIDE SEQUENCE</scope>
</reference>
<dbReference type="GO" id="GO:0005113">
    <property type="term" value="F:patched binding"/>
    <property type="evidence" value="ECO:0007669"/>
    <property type="project" value="TreeGrafter"/>
</dbReference>
<dbReference type="InterPro" id="IPR056419">
    <property type="entry name" value="GAE_BBS1"/>
</dbReference>
<feature type="domain" description="Bardet-Biedl syndrome 1 N-terminal" evidence="3">
    <location>
        <begin position="194"/>
        <end position="341"/>
    </location>
</feature>
<evidence type="ECO:0000259" key="4">
    <source>
        <dbReference type="Pfam" id="PF23304"/>
    </source>
</evidence>
<dbReference type="GO" id="GO:0034464">
    <property type="term" value="C:BBSome"/>
    <property type="evidence" value="ECO:0007669"/>
    <property type="project" value="InterPro"/>
</dbReference>
<feature type="domain" description="Bardet-Biedl syndrome 1 N-terminal" evidence="3">
    <location>
        <begin position="61"/>
        <end position="180"/>
    </location>
</feature>
<accession>A0A7R9D3D2</accession>
<evidence type="ECO:0000256" key="1">
    <source>
        <dbReference type="SAM" id="MobiDB-lite"/>
    </source>
</evidence>
<gene>
    <name evidence="5" type="ORF">TCEB3V08_LOCUS8999</name>
</gene>
<keyword evidence="2" id="KW-1133">Transmembrane helix</keyword>
<organism evidence="5">
    <name type="scientific">Timema cristinae</name>
    <name type="common">Walking stick</name>
    <dbReference type="NCBI Taxonomy" id="61476"/>
    <lineage>
        <taxon>Eukaryota</taxon>
        <taxon>Metazoa</taxon>
        <taxon>Ecdysozoa</taxon>
        <taxon>Arthropoda</taxon>
        <taxon>Hexapoda</taxon>
        <taxon>Insecta</taxon>
        <taxon>Pterygota</taxon>
        <taxon>Neoptera</taxon>
        <taxon>Polyneoptera</taxon>
        <taxon>Phasmatodea</taxon>
        <taxon>Timematodea</taxon>
        <taxon>Timematoidea</taxon>
        <taxon>Timematidae</taxon>
        <taxon>Timema</taxon>
    </lineage>
</organism>
<keyword evidence="2" id="KW-0812">Transmembrane</keyword>
<dbReference type="GO" id="GO:0005119">
    <property type="term" value="F:smoothened binding"/>
    <property type="evidence" value="ECO:0007669"/>
    <property type="project" value="TreeGrafter"/>
</dbReference>
<feature type="domain" description="Bardet-Biedl syndrome 1 protein GAE" evidence="4">
    <location>
        <begin position="699"/>
        <end position="802"/>
    </location>
</feature>